<sequence length="210" mass="23681">MRRSLPILIFGSVVLMIVWLAACMEGQKPAKQVQQPPATVPARAVTDSSGGNISLDTTGDERKFRIALAVLQQAVKKNDEAQIKKCICFPLQTSLQWTNEELKTAQVDKTAGKVGFHEFSEYYPNIFHAAVKRLLPKAGEDNLQEIDEMMNEDYYNTLRQGTDKGSKLYEVYEQYPEKNGHAESFFAFVFGRVAGEYKVVAYYAKWPVKG</sequence>
<evidence type="ECO:0000313" key="3">
    <source>
        <dbReference type="Proteomes" id="UP000184420"/>
    </source>
</evidence>
<name>A0A1M6YHF7_9BACT</name>
<dbReference type="Proteomes" id="UP000184420">
    <property type="component" value="Unassembled WGS sequence"/>
</dbReference>
<gene>
    <name evidence="2" type="ORF">SAMN05444266_102314</name>
</gene>
<evidence type="ECO:0000256" key="1">
    <source>
        <dbReference type="SAM" id="MobiDB-lite"/>
    </source>
</evidence>
<dbReference type="RefSeq" id="WP_143159847.1">
    <property type="nucleotide sequence ID" value="NZ_FRBL01000002.1"/>
</dbReference>
<dbReference type="STRING" id="1419482.SAMN05444266_102314"/>
<dbReference type="EMBL" id="FRBL01000002">
    <property type="protein sequence ID" value="SHL17550.1"/>
    <property type="molecule type" value="Genomic_DNA"/>
</dbReference>
<feature type="region of interest" description="Disordered" evidence="1">
    <location>
        <begin position="32"/>
        <end position="52"/>
    </location>
</feature>
<proteinExistence type="predicted"/>
<feature type="compositionally biased region" description="Low complexity" evidence="1">
    <location>
        <begin position="32"/>
        <end position="46"/>
    </location>
</feature>
<accession>A0A1M6YHF7</accession>
<dbReference type="AlphaFoldDB" id="A0A1M6YHF7"/>
<organism evidence="2 3">
    <name type="scientific">Chitinophaga jiangningensis</name>
    <dbReference type="NCBI Taxonomy" id="1419482"/>
    <lineage>
        <taxon>Bacteria</taxon>
        <taxon>Pseudomonadati</taxon>
        <taxon>Bacteroidota</taxon>
        <taxon>Chitinophagia</taxon>
        <taxon>Chitinophagales</taxon>
        <taxon>Chitinophagaceae</taxon>
        <taxon>Chitinophaga</taxon>
    </lineage>
</organism>
<dbReference type="PROSITE" id="PS51257">
    <property type="entry name" value="PROKAR_LIPOPROTEIN"/>
    <property type="match status" value="1"/>
</dbReference>
<keyword evidence="3" id="KW-1185">Reference proteome</keyword>
<evidence type="ECO:0000313" key="2">
    <source>
        <dbReference type="EMBL" id="SHL17550.1"/>
    </source>
</evidence>
<protein>
    <submittedName>
        <fullName evidence="2">Uncharacterized protein</fullName>
    </submittedName>
</protein>
<reference evidence="2 3" key="1">
    <citation type="submission" date="2016-11" db="EMBL/GenBank/DDBJ databases">
        <authorList>
            <person name="Jaros S."/>
            <person name="Januszkiewicz K."/>
            <person name="Wedrychowicz H."/>
        </authorList>
    </citation>
    <scope>NUCLEOTIDE SEQUENCE [LARGE SCALE GENOMIC DNA]</scope>
    <source>
        <strain evidence="2 3">DSM 27406</strain>
    </source>
</reference>
<dbReference type="OrthoDB" id="796239at2"/>